<protein>
    <recommendedName>
        <fullName evidence="4">Secreted protein</fullName>
    </recommendedName>
</protein>
<evidence type="ECO:0000256" key="1">
    <source>
        <dbReference type="SAM" id="SignalP"/>
    </source>
</evidence>
<proteinExistence type="predicted"/>
<sequence>MKTLTFPALSMCLAFICGGLTTANEPKPIDLLTIEDDDVKVGIDRRKGGSITWLSSSEYPKNIVNIADPGRLIQQSYYAGRAIDRTSDGQNQAWSPWSWNPIQGGGVGSTGDQGSWARVTTFRKDADGLYSETIPKLWDMPDEEASALMRQWTSLEPNMPGVVCVQCEFQTMRKAGDRWGGVTNNPQELPACYFTRNFSDIRSYLGNGEWRPEHQPPGPPWGTTNPPFKAMAMFAPSGQGVAIYSPTSGPIWNFGPHGTKPSNRPEDGPCMHVAPIDRVRLSHACTFRYRYWLTVGTDSEIAERLDVLRAKYSSETSEIAHP</sequence>
<accession>A0A7W5E2W2</accession>
<name>A0A7W5E2W2_9BACT</name>
<dbReference type="AlphaFoldDB" id="A0A7W5E2W2"/>
<organism evidence="2 3">
    <name type="scientific">Aporhodopirellula rubra</name>
    <dbReference type="NCBI Taxonomy" id="980271"/>
    <lineage>
        <taxon>Bacteria</taxon>
        <taxon>Pseudomonadati</taxon>
        <taxon>Planctomycetota</taxon>
        <taxon>Planctomycetia</taxon>
        <taxon>Pirellulales</taxon>
        <taxon>Pirellulaceae</taxon>
        <taxon>Aporhodopirellula</taxon>
    </lineage>
</organism>
<evidence type="ECO:0000313" key="3">
    <source>
        <dbReference type="Proteomes" id="UP000536179"/>
    </source>
</evidence>
<dbReference type="Proteomes" id="UP000536179">
    <property type="component" value="Unassembled WGS sequence"/>
</dbReference>
<feature type="signal peptide" evidence="1">
    <location>
        <begin position="1"/>
        <end position="23"/>
    </location>
</feature>
<keyword evidence="1" id="KW-0732">Signal</keyword>
<evidence type="ECO:0008006" key="4">
    <source>
        <dbReference type="Google" id="ProtNLM"/>
    </source>
</evidence>
<dbReference type="RefSeq" id="WP_184307513.1">
    <property type="nucleotide sequence ID" value="NZ_JACHXU010000021.1"/>
</dbReference>
<evidence type="ECO:0000313" key="2">
    <source>
        <dbReference type="EMBL" id="MBB3209130.1"/>
    </source>
</evidence>
<feature type="chain" id="PRO_5030684740" description="Secreted protein" evidence="1">
    <location>
        <begin position="24"/>
        <end position="322"/>
    </location>
</feature>
<gene>
    <name evidence="2" type="ORF">FHS27_004968</name>
</gene>
<reference evidence="2 3" key="1">
    <citation type="submission" date="2020-08" db="EMBL/GenBank/DDBJ databases">
        <title>Genomic Encyclopedia of Type Strains, Phase III (KMG-III): the genomes of soil and plant-associated and newly described type strains.</title>
        <authorList>
            <person name="Whitman W."/>
        </authorList>
    </citation>
    <scope>NUCLEOTIDE SEQUENCE [LARGE SCALE GENOMIC DNA]</scope>
    <source>
        <strain evidence="2 3">CECT 8075</strain>
    </source>
</reference>
<dbReference type="EMBL" id="JACHXU010000021">
    <property type="protein sequence ID" value="MBB3209130.1"/>
    <property type="molecule type" value="Genomic_DNA"/>
</dbReference>
<keyword evidence="3" id="KW-1185">Reference proteome</keyword>
<comment type="caution">
    <text evidence="2">The sequence shown here is derived from an EMBL/GenBank/DDBJ whole genome shotgun (WGS) entry which is preliminary data.</text>
</comment>